<feature type="region of interest" description="Disordered" evidence="1">
    <location>
        <begin position="1"/>
        <end position="163"/>
    </location>
</feature>
<sequence length="349" mass="39433">MQARHQHQNSQDDRGNHGSLNSRQTHRRRRKRGSHPLPPKRAAPLLRLKHHPCVCRRRPSLPTRRAREPPLHPLPTTWNPTSNPPTRRTDKSHAVIEQPKAGVTRRLVSRDHAREPQRHQPRLRERESQPWRSLAGRDADRETAAGEKHPVGWRSDESPRPRLAARGTANRIWASRPAAAGEMLPLQCPSCRRGERDSRREERRGSRRRRLASSSGGGFDAPRSRTAAARGNERAVRWMGRRYVLRVELSTRHPSPRDVHRHEAIISLRPTSRSISPAPRGLSSQLETNRQPTTERISSPSNLPPSPLSITRDSLCMCCTSTAKPPILATAKIASANPPRSNPPSLRDP</sequence>
<evidence type="ECO:0000256" key="1">
    <source>
        <dbReference type="SAM" id="MobiDB-lite"/>
    </source>
</evidence>
<feature type="compositionally biased region" description="Low complexity" evidence="1">
    <location>
        <begin position="74"/>
        <end position="86"/>
    </location>
</feature>
<feature type="region of interest" description="Disordered" evidence="1">
    <location>
        <begin position="184"/>
        <end position="232"/>
    </location>
</feature>
<feature type="compositionally biased region" description="Basic residues" evidence="1">
    <location>
        <begin position="24"/>
        <end position="34"/>
    </location>
</feature>
<dbReference type="EMBL" id="MU251437">
    <property type="protein sequence ID" value="KAG9235268.1"/>
    <property type="molecule type" value="Genomic_DNA"/>
</dbReference>
<feature type="compositionally biased region" description="Basic residues" evidence="1">
    <location>
        <begin position="47"/>
        <end position="59"/>
    </location>
</feature>
<feature type="region of interest" description="Disordered" evidence="1">
    <location>
        <begin position="268"/>
        <end position="307"/>
    </location>
</feature>
<feature type="compositionally biased region" description="Basic and acidic residues" evidence="1">
    <location>
        <begin position="108"/>
        <end position="160"/>
    </location>
</feature>
<reference evidence="2" key="1">
    <citation type="journal article" date="2021" name="IMA Fungus">
        <title>Genomic characterization of three marine fungi, including Emericellopsis atlantica sp. nov. with signatures of a generalist lifestyle and marine biomass degradation.</title>
        <authorList>
            <person name="Hagestad O.C."/>
            <person name="Hou L."/>
            <person name="Andersen J.H."/>
            <person name="Hansen E.H."/>
            <person name="Altermark B."/>
            <person name="Li C."/>
            <person name="Kuhnert E."/>
            <person name="Cox R.J."/>
            <person name="Crous P.W."/>
            <person name="Spatafora J.W."/>
            <person name="Lail K."/>
            <person name="Amirebrahimi M."/>
            <person name="Lipzen A."/>
            <person name="Pangilinan J."/>
            <person name="Andreopoulos W."/>
            <person name="Hayes R.D."/>
            <person name="Ng V."/>
            <person name="Grigoriev I.V."/>
            <person name="Jackson S.A."/>
            <person name="Sutton T.D.S."/>
            <person name="Dobson A.D.W."/>
            <person name="Rama T."/>
        </authorList>
    </citation>
    <scope>NUCLEOTIDE SEQUENCE</scope>
    <source>
        <strain evidence="2">TRa018bII</strain>
    </source>
</reference>
<keyword evidence="3" id="KW-1185">Reference proteome</keyword>
<evidence type="ECO:0000313" key="3">
    <source>
        <dbReference type="Proteomes" id="UP000824998"/>
    </source>
</evidence>
<evidence type="ECO:0000313" key="2">
    <source>
        <dbReference type="EMBL" id="KAG9235268.1"/>
    </source>
</evidence>
<proteinExistence type="predicted"/>
<dbReference type="Proteomes" id="UP000824998">
    <property type="component" value="Unassembled WGS sequence"/>
</dbReference>
<organism evidence="2 3">
    <name type="scientific">Amylocarpus encephaloides</name>
    <dbReference type="NCBI Taxonomy" id="45428"/>
    <lineage>
        <taxon>Eukaryota</taxon>
        <taxon>Fungi</taxon>
        <taxon>Dikarya</taxon>
        <taxon>Ascomycota</taxon>
        <taxon>Pezizomycotina</taxon>
        <taxon>Leotiomycetes</taxon>
        <taxon>Helotiales</taxon>
        <taxon>Helotiales incertae sedis</taxon>
        <taxon>Amylocarpus</taxon>
    </lineage>
</organism>
<gene>
    <name evidence="2" type="ORF">BJ875DRAFT_278764</name>
</gene>
<feature type="compositionally biased region" description="Basic and acidic residues" evidence="1">
    <location>
        <begin position="192"/>
        <end position="204"/>
    </location>
</feature>
<accession>A0A9P7YK54</accession>
<comment type="caution">
    <text evidence="2">The sequence shown here is derived from an EMBL/GenBank/DDBJ whole genome shotgun (WGS) entry which is preliminary data.</text>
</comment>
<dbReference type="AlphaFoldDB" id="A0A9P7YK54"/>
<protein>
    <submittedName>
        <fullName evidence="2">Uncharacterized protein</fullName>
    </submittedName>
</protein>
<name>A0A9P7YK54_9HELO</name>
<feature type="compositionally biased region" description="Polar residues" evidence="1">
    <location>
        <begin position="282"/>
        <end position="297"/>
    </location>
</feature>